<evidence type="ECO:0000313" key="3">
    <source>
        <dbReference type="EMBL" id="RAK35765.1"/>
    </source>
</evidence>
<sequence>MGTVRRLARGNHRNLIPFIVTAVVAIAVTLIWQSGLDTADRLASVGSFVLGAATLLAALRSRGSFTAVPLGEQAAALREAVREQWRAEERIRRVQDPAPIPVRWAVPEPAAGVQDHWANVRRAGGPGIAALDLAGRLDEITTVFRRVPSRRLVVLGEAGSGKSVLLIRLLLDLIETGQAEEPVPVLLSLTTWSPDRQSFPDWLAERLAAGYPALSAGHRGFGTAAAALVAGDRILPVLDGLDELPTAAQATALLALNAALPQPAGFVLAARTEPYRAAVSAGDVLTGAAVVRLQPLTATDLAAYLPLTARPAGAAPATRWDPVLRRLTAGPGDEPARLVAGVLSSPLMTSLARAAYSDTGADPAELFDFRSPGDLEEHLLDQAVPVAYSGDPRPAGEWLTWLAGHLPADIAWWRLTTALPRPLLGATGALIGAVTLAATAWFVGGGPLAAAGTGVLGGAATALVVLHQPMVPTGARLGIRRTRGLWIRGRTGAPTAGVLGWLAGGTALAVALWFTAGPLAALAGCGAIAAARALDVWLDVPADVGAAGPDELLRSDRRTALSRAVLRGGILGATAAALISVPAGLAVATAAAVTSVLFTAWGRFTIARCWLALRGHLPWRLMPFLSDAHRRGLLRQSGGTYQFRHARLRERLLSHQHAESS</sequence>
<dbReference type="Pfam" id="PF05729">
    <property type="entry name" value="NACHT"/>
    <property type="match status" value="1"/>
</dbReference>
<keyword evidence="4" id="KW-1185">Reference proteome</keyword>
<dbReference type="InterPro" id="IPR027417">
    <property type="entry name" value="P-loop_NTPase"/>
</dbReference>
<keyword evidence="1" id="KW-0812">Transmembrane</keyword>
<feature type="domain" description="NACHT" evidence="2">
    <location>
        <begin position="150"/>
        <end position="272"/>
    </location>
</feature>
<accession>A0A327Z9V6</accession>
<proteinExistence type="predicted"/>
<dbReference type="EMBL" id="QLMJ01000009">
    <property type="protein sequence ID" value="RAK35765.1"/>
    <property type="molecule type" value="Genomic_DNA"/>
</dbReference>
<dbReference type="Gene3D" id="3.40.50.300">
    <property type="entry name" value="P-loop containing nucleotide triphosphate hydrolases"/>
    <property type="match status" value="1"/>
</dbReference>
<comment type="caution">
    <text evidence="3">The sequence shown here is derived from an EMBL/GenBank/DDBJ whole genome shotgun (WGS) entry which is preliminary data.</text>
</comment>
<feature type="transmembrane region" description="Helical" evidence="1">
    <location>
        <begin position="15"/>
        <end position="35"/>
    </location>
</feature>
<feature type="transmembrane region" description="Helical" evidence="1">
    <location>
        <begin position="423"/>
        <end position="442"/>
    </location>
</feature>
<keyword evidence="1" id="KW-1133">Transmembrane helix</keyword>
<feature type="transmembrane region" description="Helical" evidence="1">
    <location>
        <begin position="448"/>
        <end position="466"/>
    </location>
</feature>
<organism evidence="3 4">
    <name type="scientific">Actinoplanes lutulentus</name>
    <dbReference type="NCBI Taxonomy" id="1287878"/>
    <lineage>
        <taxon>Bacteria</taxon>
        <taxon>Bacillati</taxon>
        <taxon>Actinomycetota</taxon>
        <taxon>Actinomycetes</taxon>
        <taxon>Micromonosporales</taxon>
        <taxon>Micromonosporaceae</taxon>
        <taxon>Actinoplanes</taxon>
    </lineage>
</organism>
<dbReference type="Proteomes" id="UP000249341">
    <property type="component" value="Unassembled WGS sequence"/>
</dbReference>
<evidence type="ECO:0000256" key="1">
    <source>
        <dbReference type="SAM" id="Phobius"/>
    </source>
</evidence>
<dbReference type="SUPFAM" id="SSF52540">
    <property type="entry name" value="P-loop containing nucleoside triphosphate hydrolases"/>
    <property type="match status" value="1"/>
</dbReference>
<feature type="transmembrane region" description="Helical" evidence="1">
    <location>
        <begin position="41"/>
        <end position="59"/>
    </location>
</feature>
<keyword evidence="1" id="KW-0472">Membrane</keyword>
<reference evidence="3 4" key="1">
    <citation type="submission" date="2018-06" db="EMBL/GenBank/DDBJ databases">
        <title>Genomic Encyclopedia of Type Strains, Phase III (KMG-III): the genomes of soil and plant-associated and newly described type strains.</title>
        <authorList>
            <person name="Whitman W."/>
        </authorList>
    </citation>
    <scope>NUCLEOTIDE SEQUENCE [LARGE SCALE GENOMIC DNA]</scope>
    <source>
        <strain evidence="3 4">CGMCC 4.7090</strain>
    </source>
</reference>
<dbReference type="AlphaFoldDB" id="A0A327Z9V6"/>
<evidence type="ECO:0000259" key="2">
    <source>
        <dbReference type="PROSITE" id="PS50837"/>
    </source>
</evidence>
<feature type="transmembrane region" description="Helical" evidence="1">
    <location>
        <begin position="487"/>
        <end position="504"/>
    </location>
</feature>
<evidence type="ECO:0000313" key="4">
    <source>
        <dbReference type="Proteomes" id="UP000249341"/>
    </source>
</evidence>
<dbReference type="PROSITE" id="PS50837">
    <property type="entry name" value="NACHT"/>
    <property type="match status" value="1"/>
</dbReference>
<dbReference type="InterPro" id="IPR007111">
    <property type="entry name" value="NACHT_NTPase"/>
</dbReference>
<name>A0A327Z9V6_9ACTN</name>
<gene>
    <name evidence="3" type="ORF">B0I29_109239</name>
</gene>
<protein>
    <submittedName>
        <fullName evidence="3">NACHT domain-containing protein</fullName>
    </submittedName>
</protein>